<organism evidence="2 3">
    <name type="scientific">Streptomyces kanasensis</name>
    <dbReference type="NCBI Taxonomy" id="936756"/>
    <lineage>
        <taxon>Bacteria</taxon>
        <taxon>Bacillati</taxon>
        <taxon>Actinomycetota</taxon>
        <taxon>Actinomycetes</taxon>
        <taxon>Kitasatosporales</taxon>
        <taxon>Streptomycetaceae</taxon>
        <taxon>Streptomyces</taxon>
    </lineage>
</organism>
<keyword evidence="3" id="KW-1185">Reference proteome</keyword>
<dbReference type="STRING" id="936756.ATE80_14250"/>
<evidence type="ECO:0000313" key="3">
    <source>
        <dbReference type="Proteomes" id="UP000054011"/>
    </source>
</evidence>
<dbReference type="EMBL" id="LNSV01000031">
    <property type="protein sequence ID" value="KUH38126.1"/>
    <property type="molecule type" value="Genomic_DNA"/>
</dbReference>
<feature type="region of interest" description="Disordered" evidence="1">
    <location>
        <begin position="1"/>
        <end position="28"/>
    </location>
</feature>
<protein>
    <submittedName>
        <fullName evidence="2">Uncharacterized protein</fullName>
    </submittedName>
</protein>
<dbReference type="AlphaFoldDB" id="A0A100Y5N1"/>
<sequence length="66" mass="7372">MGATVKRKVVIGTASRSTGPVPPAETDHRFEPIYESCTFFVTIIEFRPVHERRRGQRGGEGTVARE</sequence>
<gene>
    <name evidence="2" type="ORF">ATE80_14250</name>
</gene>
<evidence type="ECO:0000256" key="1">
    <source>
        <dbReference type="SAM" id="MobiDB-lite"/>
    </source>
</evidence>
<evidence type="ECO:0000313" key="2">
    <source>
        <dbReference type="EMBL" id="KUH38126.1"/>
    </source>
</evidence>
<comment type="caution">
    <text evidence="2">The sequence shown here is derived from an EMBL/GenBank/DDBJ whole genome shotgun (WGS) entry which is preliminary data.</text>
</comment>
<reference evidence="2 3" key="1">
    <citation type="submission" date="2015-11" db="EMBL/GenBank/DDBJ databases">
        <title>Genome-wide analysis reveals the secondary metabolome in Streptomyces kanasensis ZX01.</title>
        <authorList>
            <person name="Zhang G."/>
            <person name="Han L."/>
            <person name="Feng J."/>
            <person name="Zhang X."/>
        </authorList>
    </citation>
    <scope>NUCLEOTIDE SEQUENCE [LARGE SCALE GENOMIC DNA]</scope>
    <source>
        <strain evidence="2 3">ZX01</strain>
    </source>
</reference>
<proteinExistence type="predicted"/>
<accession>A0A100Y5N1</accession>
<dbReference type="Proteomes" id="UP000054011">
    <property type="component" value="Unassembled WGS sequence"/>
</dbReference>
<name>A0A100Y5N1_9ACTN</name>